<feature type="transmembrane region" description="Helical" evidence="1">
    <location>
        <begin position="21"/>
        <end position="40"/>
    </location>
</feature>
<protein>
    <submittedName>
        <fullName evidence="2">Uncharacterized protein</fullName>
    </submittedName>
</protein>
<name>A0A3L9XYH9_9RHOB</name>
<reference evidence="2 3" key="1">
    <citation type="submission" date="2018-10" db="EMBL/GenBank/DDBJ databases">
        <authorList>
            <person name="Jung H.S."/>
            <person name="Jeon C.O."/>
        </authorList>
    </citation>
    <scope>NUCLEOTIDE SEQUENCE [LARGE SCALE GENOMIC DNA]</scope>
    <source>
        <strain evidence="2 3">MA-7-27</strain>
    </source>
</reference>
<gene>
    <name evidence="2" type="ORF">D9R08_12480</name>
</gene>
<accession>A0A3L9XYH9</accession>
<keyword evidence="1" id="KW-0812">Transmembrane</keyword>
<keyword evidence="3" id="KW-1185">Reference proteome</keyword>
<keyword evidence="1" id="KW-0472">Membrane</keyword>
<dbReference type="Proteomes" id="UP000281343">
    <property type="component" value="Unassembled WGS sequence"/>
</dbReference>
<organism evidence="2 3">
    <name type="scientific">Rhodophyticola porphyridii</name>
    <dbReference type="NCBI Taxonomy" id="1852017"/>
    <lineage>
        <taxon>Bacteria</taxon>
        <taxon>Pseudomonadati</taxon>
        <taxon>Pseudomonadota</taxon>
        <taxon>Alphaproteobacteria</taxon>
        <taxon>Rhodobacterales</taxon>
        <taxon>Roseobacteraceae</taxon>
        <taxon>Rhodophyticola</taxon>
    </lineage>
</organism>
<dbReference type="EMBL" id="RCNT01000006">
    <property type="protein sequence ID" value="RMA41681.1"/>
    <property type="molecule type" value="Genomic_DNA"/>
</dbReference>
<comment type="caution">
    <text evidence="2">The sequence shown here is derived from an EMBL/GenBank/DDBJ whole genome shotgun (WGS) entry which is preliminary data.</text>
</comment>
<sequence length="129" mass="13682">MHLASSRVARSRRSLRRHRGLVARIGACLAAGLSLVLLAGCATAPQNIAPAEVAAPTSSCAQMEARHARIAAELEPLVERQRQARAADIAFMALVAPIPISGSMRVDDEIATALGEARAIEARHARICR</sequence>
<evidence type="ECO:0000256" key="1">
    <source>
        <dbReference type="SAM" id="Phobius"/>
    </source>
</evidence>
<dbReference type="AlphaFoldDB" id="A0A3L9XYH9"/>
<keyword evidence="1" id="KW-1133">Transmembrane helix</keyword>
<evidence type="ECO:0000313" key="2">
    <source>
        <dbReference type="EMBL" id="RMA41681.1"/>
    </source>
</evidence>
<evidence type="ECO:0000313" key="3">
    <source>
        <dbReference type="Proteomes" id="UP000281343"/>
    </source>
</evidence>
<proteinExistence type="predicted"/>